<dbReference type="PANTHER" id="PTHR30537:SF5">
    <property type="entry name" value="HTH-TYPE TRANSCRIPTIONAL ACTIVATOR TTDR-RELATED"/>
    <property type="match status" value="1"/>
</dbReference>
<keyword evidence="4" id="KW-0804">Transcription</keyword>
<protein>
    <submittedName>
        <fullName evidence="6">LysR family transcriptional regulator</fullName>
    </submittedName>
</protein>
<dbReference type="InterPro" id="IPR058163">
    <property type="entry name" value="LysR-type_TF_proteobact-type"/>
</dbReference>
<dbReference type="InterPro" id="IPR005119">
    <property type="entry name" value="LysR_subst-bd"/>
</dbReference>
<gene>
    <name evidence="6" type="ORF">F0237_03340</name>
</gene>
<dbReference type="Pfam" id="PF00126">
    <property type="entry name" value="HTH_1"/>
    <property type="match status" value="1"/>
</dbReference>
<evidence type="ECO:0000313" key="6">
    <source>
        <dbReference type="EMBL" id="NOI79686.1"/>
    </source>
</evidence>
<accession>A0AAE5LGS3</accession>
<dbReference type="CDD" id="cd08422">
    <property type="entry name" value="PBP2_CrgA_like"/>
    <property type="match status" value="1"/>
</dbReference>
<dbReference type="FunFam" id="1.10.10.10:FF:000001">
    <property type="entry name" value="LysR family transcriptional regulator"/>
    <property type="match status" value="1"/>
</dbReference>
<dbReference type="Proteomes" id="UP000572722">
    <property type="component" value="Unassembled WGS sequence"/>
</dbReference>
<reference evidence="6 7" key="1">
    <citation type="submission" date="2019-08" db="EMBL/GenBank/DDBJ databases">
        <title>Draft genome sequencing and comparative genomics of hatchery-associated Vibrios.</title>
        <authorList>
            <person name="Kehlet-Delgado H."/>
            <person name="Mueller R.S."/>
        </authorList>
    </citation>
    <scope>NUCLEOTIDE SEQUENCE [LARGE SCALE GENOMIC DNA]</scope>
    <source>
        <strain evidence="6 7">01-65-5-1</strain>
    </source>
</reference>
<comment type="caution">
    <text evidence="6">The sequence shown here is derived from an EMBL/GenBank/DDBJ whole genome shotgun (WGS) entry which is preliminary data.</text>
</comment>
<dbReference type="PANTHER" id="PTHR30537">
    <property type="entry name" value="HTH-TYPE TRANSCRIPTIONAL REGULATOR"/>
    <property type="match status" value="1"/>
</dbReference>
<dbReference type="AlphaFoldDB" id="A0AAE5LGS3"/>
<dbReference type="Pfam" id="PF03466">
    <property type="entry name" value="LysR_substrate"/>
    <property type="match status" value="1"/>
</dbReference>
<proteinExistence type="inferred from homology"/>
<evidence type="ECO:0000256" key="1">
    <source>
        <dbReference type="ARBA" id="ARBA00009437"/>
    </source>
</evidence>
<dbReference type="PROSITE" id="PS50931">
    <property type="entry name" value="HTH_LYSR"/>
    <property type="match status" value="1"/>
</dbReference>
<dbReference type="GO" id="GO:0003700">
    <property type="term" value="F:DNA-binding transcription factor activity"/>
    <property type="evidence" value="ECO:0007669"/>
    <property type="project" value="InterPro"/>
</dbReference>
<dbReference type="Gene3D" id="3.40.190.290">
    <property type="match status" value="1"/>
</dbReference>
<dbReference type="GO" id="GO:0006351">
    <property type="term" value="P:DNA-templated transcription"/>
    <property type="evidence" value="ECO:0007669"/>
    <property type="project" value="TreeGrafter"/>
</dbReference>
<dbReference type="RefSeq" id="WP_171320413.1">
    <property type="nucleotide sequence ID" value="NZ_VTXO01000001.1"/>
</dbReference>
<dbReference type="SUPFAM" id="SSF46785">
    <property type="entry name" value="Winged helix' DNA-binding domain"/>
    <property type="match status" value="1"/>
</dbReference>
<keyword evidence="3" id="KW-0238">DNA-binding</keyword>
<dbReference type="InterPro" id="IPR036388">
    <property type="entry name" value="WH-like_DNA-bd_sf"/>
</dbReference>
<dbReference type="Gene3D" id="1.10.10.10">
    <property type="entry name" value="Winged helix-like DNA-binding domain superfamily/Winged helix DNA-binding domain"/>
    <property type="match status" value="1"/>
</dbReference>
<dbReference type="PRINTS" id="PR00039">
    <property type="entry name" value="HTHLYSR"/>
</dbReference>
<dbReference type="EMBL" id="VTXO01000001">
    <property type="protein sequence ID" value="NOI79686.1"/>
    <property type="molecule type" value="Genomic_DNA"/>
</dbReference>
<evidence type="ECO:0000259" key="5">
    <source>
        <dbReference type="PROSITE" id="PS50931"/>
    </source>
</evidence>
<evidence type="ECO:0000313" key="7">
    <source>
        <dbReference type="Proteomes" id="UP000572722"/>
    </source>
</evidence>
<dbReference type="InterPro" id="IPR000847">
    <property type="entry name" value="LysR_HTH_N"/>
</dbReference>
<evidence type="ECO:0000256" key="4">
    <source>
        <dbReference type="ARBA" id="ARBA00023163"/>
    </source>
</evidence>
<evidence type="ECO:0000256" key="2">
    <source>
        <dbReference type="ARBA" id="ARBA00023015"/>
    </source>
</evidence>
<evidence type="ECO:0000256" key="3">
    <source>
        <dbReference type="ARBA" id="ARBA00023125"/>
    </source>
</evidence>
<comment type="similarity">
    <text evidence="1">Belongs to the LysR transcriptional regulatory family.</text>
</comment>
<organism evidence="6 7">
    <name type="scientific">Vibrio tubiashii</name>
    <dbReference type="NCBI Taxonomy" id="29498"/>
    <lineage>
        <taxon>Bacteria</taxon>
        <taxon>Pseudomonadati</taxon>
        <taxon>Pseudomonadota</taxon>
        <taxon>Gammaproteobacteria</taxon>
        <taxon>Vibrionales</taxon>
        <taxon>Vibrionaceae</taxon>
        <taxon>Vibrio</taxon>
        <taxon>Vibrio oreintalis group</taxon>
    </lineage>
</organism>
<name>A0AAE5LGS3_9VIBR</name>
<dbReference type="GO" id="GO:0043565">
    <property type="term" value="F:sequence-specific DNA binding"/>
    <property type="evidence" value="ECO:0007669"/>
    <property type="project" value="TreeGrafter"/>
</dbReference>
<dbReference type="SUPFAM" id="SSF53850">
    <property type="entry name" value="Periplasmic binding protein-like II"/>
    <property type="match status" value="1"/>
</dbReference>
<sequence>MKSIPTQLPVFIQVAKLGSFAKAARALSISAPAVSKSISKLEEEWKTKLFLRSSHSLSLTPAGEQLYTSLSPSVNSIQNVIDQLTDDPTHISGKIKVNLPASSIGQDIILPIIIEFMALYPDVICDLSFDDKNVSLVEEGYDLGIGASINEDSRLVGRPVIQTDIGLYAAREYIEKFGAPKTLDDLANHRCIPVRSLTTGKLHKWRLRKDSNAILHEPHGQLIVNNFSAAKEAAILGAGIACLGNWMFEHELKDGKVLPLLKQHWGEKIPIWLYYSSREYLPSRVRLLIDLIVERTQNLR</sequence>
<dbReference type="InterPro" id="IPR036390">
    <property type="entry name" value="WH_DNA-bd_sf"/>
</dbReference>
<feature type="domain" description="HTH lysR-type" evidence="5">
    <location>
        <begin position="1"/>
        <end position="60"/>
    </location>
</feature>
<keyword evidence="2" id="KW-0805">Transcription regulation</keyword>